<dbReference type="SUPFAM" id="SSF53933">
    <property type="entry name" value="Microbial ribonucleases"/>
    <property type="match status" value="1"/>
</dbReference>
<accession>A0A093VPC2</accession>
<gene>
    <name evidence="3" type="ORF">GQ26_0042380</name>
</gene>
<dbReference type="GO" id="GO:0016787">
    <property type="term" value="F:hydrolase activity"/>
    <property type="evidence" value="ECO:0007669"/>
    <property type="project" value="UniProtKB-KW"/>
</dbReference>
<dbReference type="AlphaFoldDB" id="A0A093VPC2"/>
<keyword evidence="2" id="KW-0378">Hydrolase</keyword>
<evidence type="ECO:0000256" key="1">
    <source>
        <dbReference type="ARBA" id="ARBA00022722"/>
    </source>
</evidence>
<proteinExistence type="predicted"/>
<dbReference type="InterPro" id="IPR016191">
    <property type="entry name" value="Ribonuclease/ribotoxin"/>
</dbReference>
<dbReference type="GO" id="GO:0003723">
    <property type="term" value="F:RNA binding"/>
    <property type="evidence" value="ECO:0007669"/>
    <property type="project" value="InterPro"/>
</dbReference>
<comment type="caution">
    <text evidence="3">The sequence shown here is derived from an EMBL/GenBank/DDBJ whole genome shotgun (WGS) entry which is preliminary data.</text>
</comment>
<name>A0A093VPC2_TALMA</name>
<organism evidence="3">
    <name type="scientific">Talaromyces marneffei PM1</name>
    <dbReference type="NCBI Taxonomy" id="1077442"/>
    <lineage>
        <taxon>Eukaryota</taxon>
        <taxon>Fungi</taxon>
        <taxon>Dikarya</taxon>
        <taxon>Ascomycota</taxon>
        <taxon>Pezizomycotina</taxon>
        <taxon>Eurotiomycetes</taxon>
        <taxon>Eurotiomycetidae</taxon>
        <taxon>Eurotiales</taxon>
        <taxon>Trichocomaceae</taxon>
        <taxon>Talaromyces</taxon>
        <taxon>Talaromyces sect. Talaromyces</taxon>
    </lineage>
</organism>
<keyword evidence="1" id="KW-0540">Nuclease</keyword>
<dbReference type="GO" id="GO:0004540">
    <property type="term" value="F:RNA nuclease activity"/>
    <property type="evidence" value="ECO:0007669"/>
    <property type="project" value="InterPro"/>
</dbReference>
<reference key="1">
    <citation type="journal article" date="2014" name="PLoS Genet.">
        <title>Signature Gene Expression Reveals Novel Clues to the Molecular Mechanisms of Dimorphic Transition in Penicillium marneffei.</title>
        <authorList>
            <person name="Yang E."/>
            <person name="Wang G."/>
            <person name="Cai J."/>
            <person name="Woo P.C."/>
            <person name="Lau S.K."/>
            <person name="Yuen K.-Y."/>
            <person name="Chow W.-N."/>
            <person name="Lin X."/>
        </authorList>
    </citation>
    <scope>NUCLEOTIDE SEQUENCE [LARGE SCALE GENOMIC DNA]</scope>
    <source>
        <strain>PM1</strain>
    </source>
</reference>
<dbReference type="HOGENOM" id="CLU_1678517_0_0_1"/>
<reference evidence="3" key="2">
    <citation type="journal article" date="2014" name="PLoS Genet.">
        <title>Signature gene expression reveals novel clues to the molecular mechanisms of dimorphic transition in Penicillium marneffei.</title>
        <authorList>
            <person name="Yang E."/>
            <person name="Wang G."/>
            <person name="Cai J."/>
            <person name="Woo P.C."/>
            <person name="Lau S.K."/>
            <person name="Yuen K.-Y."/>
            <person name="Chow W.-N."/>
            <person name="Lin X."/>
        </authorList>
    </citation>
    <scope>NUCLEOTIDE SEQUENCE</scope>
    <source>
        <strain evidence="3">PM1</strain>
    </source>
</reference>
<evidence type="ECO:0000256" key="2">
    <source>
        <dbReference type="ARBA" id="ARBA00022801"/>
    </source>
</evidence>
<dbReference type="EMBL" id="JPOX01000004">
    <property type="protein sequence ID" value="KFX51874.1"/>
    <property type="molecule type" value="Genomic_DNA"/>
</dbReference>
<evidence type="ECO:0000313" key="3">
    <source>
        <dbReference type="EMBL" id="KFX51874.1"/>
    </source>
</evidence>
<sequence length="157" mass="18009">MGCGGSKEASEYHYYEMPRRVIDRPGDTPGRSEFPLHVAEHLIAQAPAPSHNRANGRRPHAHLDKEEFFRAERAGLKPLEGVPLRGRQQELPVLWAYPAENFDYSNQNHYGKVNGKPPGPHRIITDRDKRIQGMVTHPVNDDKRFVQAPKRVEINYR</sequence>
<protein>
    <submittedName>
        <fullName evidence="3">Uncharacterized protein</fullName>
    </submittedName>
</protein>